<dbReference type="AlphaFoldDB" id="A0A1P8ELA1"/>
<comment type="subcellular location">
    <subcellularLocation>
        <location evidence="1">Membrane</location>
        <topology evidence="1">Multi-pass membrane protein</topology>
    </subcellularLocation>
</comment>
<name>A0A1P8ELA1_9GAMM</name>
<proteinExistence type="predicted"/>
<feature type="transmembrane region" description="Helical" evidence="5">
    <location>
        <begin position="157"/>
        <end position="178"/>
    </location>
</feature>
<feature type="transmembrane region" description="Helical" evidence="5">
    <location>
        <begin position="330"/>
        <end position="353"/>
    </location>
</feature>
<keyword evidence="4 5" id="KW-0472">Membrane</keyword>
<dbReference type="Pfam" id="PF11846">
    <property type="entry name" value="Wzy_C_2"/>
    <property type="match status" value="1"/>
</dbReference>
<keyword evidence="3 5" id="KW-1133">Transmembrane helix</keyword>
<evidence type="ECO:0000259" key="7">
    <source>
        <dbReference type="Pfam" id="PF11846"/>
    </source>
</evidence>
<feature type="transmembrane region" description="Helical" evidence="5">
    <location>
        <begin position="232"/>
        <end position="251"/>
    </location>
</feature>
<dbReference type="InterPro" id="IPR007016">
    <property type="entry name" value="O-antigen_ligase-rel_domated"/>
</dbReference>
<evidence type="ECO:0000313" key="10">
    <source>
        <dbReference type="Proteomes" id="UP000185674"/>
    </source>
</evidence>
<dbReference type="PANTHER" id="PTHR37422">
    <property type="entry name" value="TEICHURONIC ACID BIOSYNTHESIS PROTEIN TUAE"/>
    <property type="match status" value="1"/>
</dbReference>
<dbReference type="EMBL" id="CP016896">
    <property type="protein sequence ID" value="APV37004.1"/>
    <property type="molecule type" value="Genomic_DNA"/>
</dbReference>
<feature type="transmembrane region" description="Helical" evidence="5">
    <location>
        <begin position="83"/>
        <end position="104"/>
    </location>
</feature>
<gene>
    <name evidence="9" type="ORF">BEN76_13675</name>
</gene>
<evidence type="ECO:0000256" key="1">
    <source>
        <dbReference type="ARBA" id="ARBA00004141"/>
    </source>
</evidence>
<dbReference type="KEGG" id="asol:BEN76_13675"/>
<feature type="transmembrane region" description="Helical" evidence="5">
    <location>
        <begin position="59"/>
        <end position="77"/>
    </location>
</feature>
<feature type="transmembrane region" description="Helical" evidence="5">
    <location>
        <begin position="384"/>
        <end position="401"/>
    </location>
</feature>
<evidence type="ECO:0000313" key="9">
    <source>
        <dbReference type="EMBL" id="APV37004.1"/>
    </source>
</evidence>
<evidence type="ECO:0000259" key="8">
    <source>
        <dbReference type="Pfam" id="PF15864"/>
    </source>
</evidence>
<dbReference type="InterPro" id="IPR021797">
    <property type="entry name" value="Wzy_C_2"/>
</dbReference>
<dbReference type="STRING" id="487316.BEN76_13675"/>
<dbReference type="Proteomes" id="UP000185674">
    <property type="component" value="Chromosome"/>
</dbReference>
<evidence type="ECO:0000256" key="4">
    <source>
        <dbReference type="ARBA" id="ARBA00023136"/>
    </source>
</evidence>
<feature type="transmembrane region" description="Helical" evidence="5">
    <location>
        <begin position="116"/>
        <end position="137"/>
    </location>
</feature>
<feature type="domain" description="O-antigen ligase-related" evidence="6">
    <location>
        <begin position="191"/>
        <end position="341"/>
    </location>
</feature>
<dbReference type="PANTHER" id="PTHR37422:SF21">
    <property type="entry name" value="EXOQ-LIKE PROTEIN"/>
    <property type="match status" value="1"/>
</dbReference>
<dbReference type="InterPro" id="IPR031726">
    <property type="entry name" value="PglL_A"/>
</dbReference>
<evidence type="ECO:0000256" key="2">
    <source>
        <dbReference type="ARBA" id="ARBA00022692"/>
    </source>
</evidence>
<sequence>MRFVLFLLTAVLISLAWLSPDHSYPWLTFASEMLSFAALLTLLTVFLKQPLRLPRIQLLGLPIVFIPLLQWGFGLVIDLSAALLSTAYLLGFWYAVLLGYNLSLTHTDQQQTLRQCCYVLYAVALTTSLIACVQWLNLEAHVPGVMTLYSHRPYANFAQPNNMSTFLIMGLLACLYLAETQAMKLRYLWPVAALIIFAITLSQSRTAWVFGLFFLVYWAYKSWRYPTRINRGWIMLWGVGFFAVGLAFPRLTRWIQSLNQTDVVKTSSIMQRASAGHERIGIWEQMLHAIQQQPWTGYGWNQTSLAELSSMPFNKIHVWFNSSHNVVLDILVWNGVVLGGLILVYFTLWMIWLNYHSKRIESIVASLMVAAVLIHALLEYPLQYAYFLLPVGFLMGLIQAQTPDQKWYALPRGITRVVWLAGFILLALIWRDYSLYKLNSVRIIKKQPPNVEIWGSAKILVLTEFDQRLDWLKLSPVAQLSLQQLNQIEKMVYNKATPYNMQKYAQLLLANGQVDKAREQVGYLSRLHKKDYTLYDLEQANASALKQAR</sequence>
<evidence type="ECO:0008006" key="11">
    <source>
        <dbReference type="Google" id="ProtNLM"/>
    </source>
</evidence>
<dbReference type="InterPro" id="IPR051533">
    <property type="entry name" value="WaaL-like"/>
</dbReference>
<feature type="transmembrane region" description="Helical" evidence="5">
    <location>
        <begin position="413"/>
        <end position="430"/>
    </location>
</feature>
<accession>A0A1P8ELA1</accession>
<feature type="domain" description="Protein glycosylation ligase" evidence="8">
    <location>
        <begin position="153"/>
        <end position="177"/>
    </location>
</feature>
<feature type="transmembrane region" description="Helical" evidence="5">
    <location>
        <begin position="28"/>
        <end position="47"/>
    </location>
</feature>
<evidence type="ECO:0000256" key="3">
    <source>
        <dbReference type="ARBA" id="ARBA00022989"/>
    </source>
</evidence>
<evidence type="ECO:0000259" key="6">
    <source>
        <dbReference type="Pfam" id="PF04932"/>
    </source>
</evidence>
<dbReference type="eggNOG" id="COG3307">
    <property type="taxonomic scope" value="Bacteria"/>
</dbReference>
<reference evidence="9 10" key="1">
    <citation type="submission" date="2016-08" db="EMBL/GenBank/DDBJ databases">
        <title>Complete genome sequence of Acinetobacter baylyi strain GFJ2.</title>
        <authorList>
            <person name="Tabata M."/>
            <person name="Kuboki S."/>
            <person name="Gibu N."/>
            <person name="Kinouchi Y."/>
            <person name="Vangnai A."/>
            <person name="Kasai D."/>
            <person name="Fukuda M."/>
        </authorList>
    </citation>
    <scope>NUCLEOTIDE SEQUENCE [LARGE SCALE GENOMIC DNA]</scope>
    <source>
        <strain evidence="9 10">GFJ2</strain>
    </source>
</reference>
<feature type="domain" description="Virulence factor membrane-bound polymerase C-terminal" evidence="7">
    <location>
        <begin position="365"/>
        <end position="531"/>
    </location>
</feature>
<organism evidence="9 10">
    <name type="scientific">Acinetobacter soli</name>
    <dbReference type="NCBI Taxonomy" id="487316"/>
    <lineage>
        <taxon>Bacteria</taxon>
        <taxon>Pseudomonadati</taxon>
        <taxon>Pseudomonadota</taxon>
        <taxon>Gammaproteobacteria</taxon>
        <taxon>Moraxellales</taxon>
        <taxon>Moraxellaceae</taxon>
        <taxon>Acinetobacter</taxon>
    </lineage>
</organism>
<keyword evidence="2 5" id="KW-0812">Transmembrane</keyword>
<evidence type="ECO:0000256" key="5">
    <source>
        <dbReference type="SAM" id="Phobius"/>
    </source>
</evidence>
<dbReference type="Pfam" id="PF04932">
    <property type="entry name" value="Wzy_C"/>
    <property type="match status" value="1"/>
</dbReference>
<feature type="transmembrane region" description="Helical" evidence="5">
    <location>
        <begin position="360"/>
        <end position="378"/>
    </location>
</feature>
<dbReference type="RefSeq" id="WP_076033326.1">
    <property type="nucleotide sequence ID" value="NZ_CP016896.1"/>
</dbReference>
<dbReference type="GO" id="GO:0016020">
    <property type="term" value="C:membrane"/>
    <property type="evidence" value="ECO:0007669"/>
    <property type="project" value="UniProtKB-SubCell"/>
</dbReference>
<feature type="transmembrane region" description="Helical" evidence="5">
    <location>
        <begin position="185"/>
        <end position="201"/>
    </location>
</feature>
<protein>
    <recommendedName>
        <fullName evidence="11">O-antigen ligase family protein</fullName>
    </recommendedName>
</protein>
<dbReference type="Pfam" id="PF15864">
    <property type="entry name" value="PglL_A"/>
    <property type="match status" value="1"/>
</dbReference>